<evidence type="ECO:0000313" key="3">
    <source>
        <dbReference type="EMBL" id="KAF7134895.1"/>
    </source>
</evidence>
<feature type="region of interest" description="Disordered" evidence="1">
    <location>
        <begin position="88"/>
        <end position="114"/>
    </location>
</feature>
<protein>
    <recommendedName>
        <fullName evidence="2">RIN4 pathogenic type III effector avirulence factor Avr cleavage site domain-containing protein</fullName>
    </recommendedName>
</protein>
<accession>A0A834GIY8</accession>
<evidence type="ECO:0000256" key="1">
    <source>
        <dbReference type="SAM" id="MobiDB-lite"/>
    </source>
</evidence>
<dbReference type="AlphaFoldDB" id="A0A834GIY8"/>
<dbReference type="PANTHER" id="PTHR33159:SF93">
    <property type="entry name" value="PROTEIN NOI4"/>
    <property type="match status" value="1"/>
</dbReference>
<evidence type="ECO:0000259" key="2">
    <source>
        <dbReference type="Pfam" id="PF05627"/>
    </source>
</evidence>
<evidence type="ECO:0000313" key="4">
    <source>
        <dbReference type="Proteomes" id="UP000626092"/>
    </source>
</evidence>
<name>A0A834GIY8_RHOSS</name>
<keyword evidence="4" id="KW-1185">Reference proteome</keyword>
<feature type="compositionally biased region" description="Basic and acidic residues" evidence="1">
    <location>
        <begin position="15"/>
        <end position="28"/>
    </location>
</feature>
<dbReference type="GO" id="GO:0005886">
    <property type="term" value="C:plasma membrane"/>
    <property type="evidence" value="ECO:0007669"/>
    <property type="project" value="TreeGrafter"/>
</dbReference>
<dbReference type="Proteomes" id="UP000626092">
    <property type="component" value="Unassembled WGS sequence"/>
</dbReference>
<feature type="region of interest" description="Disordered" evidence="1">
    <location>
        <begin position="1"/>
        <end position="66"/>
    </location>
</feature>
<dbReference type="Pfam" id="PF05627">
    <property type="entry name" value="AvrRpt-cleavage"/>
    <property type="match status" value="1"/>
</dbReference>
<dbReference type="InterPro" id="IPR008700">
    <property type="entry name" value="TypeIII_avirulence_cleave"/>
</dbReference>
<sequence length="138" mass="15425">MAGHGRRGGGGYRPKGVEESNGGERRWQPEWVNQMMVGPRGGSVLTGRRSCPKKEEKSRPLPKFGEWDVNYPASADGFTVIFAKARDDKKSNGTAATMAAPPPQRNDHPQRQEQKHQYPIEVHHYLQILLNHAALMVV</sequence>
<reference evidence="3" key="1">
    <citation type="submission" date="2019-11" db="EMBL/GenBank/DDBJ databases">
        <authorList>
            <person name="Liu Y."/>
            <person name="Hou J."/>
            <person name="Li T.-Q."/>
            <person name="Guan C.-H."/>
            <person name="Wu X."/>
            <person name="Wu H.-Z."/>
            <person name="Ling F."/>
            <person name="Zhang R."/>
            <person name="Shi X.-G."/>
            <person name="Ren J.-P."/>
            <person name="Chen E.-F."/>
            <person name="Sun J.-M."/>
        </authorList>
    </citation>
    <scope>NUCLEOTIDE SEQUENCE</scope>
    <source>
        <strain evidence="3">Adult_tree_wgs_1</strain>
        <tissue evidence="3">Leaves</tissue>
    </source>
</reference>
<feature type="compositionally biased region" description="Basic and acidic residues" evidence="1">
    <location>
        <begin position="105"/>
        <end position="114"/>
    </location>
</feature>
<feature type="domain" description="RIN4 pathogenic type III effector avirulence factor Avr cleavage site" evidence="2">
    <location>
        <begin position="56"/>
        <end position="90"/>
    </location>
</feature>
<dbReference type="PANTHER" id="PTHR33159">
    <property type="entry name" value="RPM1-INTERACTING PROTEIN 4 (RIN4) FAMILY PROTEIN"/>
    <property type="match status" value="1"/>
</dbReference>
<gene>
    <name evidence="3" type="ORF">RHSIM_Rhsim08G0046900</name>
</gene>
<proteinExistence type="predicted"/>
<dbReference type="OrthoDB" id="1903947at2759"/>
<dbReference type="InterPro" id="IPR040387">
    <property type="entry name" value="RIN4/NOI4"/>
</dbReference>
<comment type="caution">
    <text evidence="3">The sequence shown here is derived from an EMBL/GenBank/DDBJ whole genome shotgun (WGS) entry which is preliminary data.</text>
</comment>
<organism evidence="3 4">
    <name type="scientific">Rhododendron simsii</name>
    <name type="common">Sims's rhododendron</name>
    <dbReference type="NCBI Taxonomy" id="118357"/>
    <lineage>
        <taxon>Eukaryota</taxon>
        <taxon>Viridiplantae</taxon>
        <taxon>Streptophyta</taxon>
        <taxon>Embryophyta</taxon>
        <taxon>Tracheophyta</taxon>
        <taxon>Spermatophyta</taxon>
        <taxon>Magnoliopsida</taxon>
        <taxon>eudicotyledons</taxon>
        <taxon>Gunneridae</taxon>
        <taxon>Pentapetalae</taxon>
        <taxon>asterids</taxon>
        <taxon>Ericales</taxon>
        <taxon>Ericaceae</taxon>
        <taxon>Ericoideae</taxon>
        <taxon>Rhodoreae</taxon>
        <taxon>Rhododendron</taxon>
    </lineage>
</organism>
<dbReference type="EMBL" id="WJXA01000008">
    <property type="protein sequence ID" value="KAF7134895.1"/>
    <property type="molecule type" value="Genomic_DNA"/>
</dbReference>